<dbReference type="PANTHER" id="PTHR37423">
    <property type="entry name" value="SOLUBLE LYTIC MUREIN TRANSGLYCOSYLASE-RELATED"/>
    <property type="match status" value="1"/>
</dbReference>
<dbReference type="EMBL" id="JACYWE010000006">
    <property type="protein sequence ID" value="MBD8507119.1"/>
    <property type="molecule type" value="Genomic_DNA"/>
</dbReference>
<protein>
    <submittedName>
        <fullName evidence="2">Lytic transglycosylase domain-containing protein</fullName>
    </submittedName>
</protein>
<dbReference type="Gene3D" id="1.10.530.10">
    <property type="match status" value="1"/>
</dbReference>
<keyword evidence="3" id="KW-1185">Reference proteome</keyword>
<dbReference type="RefSeq" id="WP_192039566.1">
    <property type="nucleotide sequence ID" value="NZ_JACYWE010000006.1"/>
</dbReference>
<name>A0A927JDA1_9ACTN</name>
<evidence type="ECO:0000313" key="2">
    <source>
        <dbReference type="EMBL" id="MBD8507119.1"/>
    </source>
</evidence>
<dbReference type="PANTHER" id="PTHR37423:SF2">
    <property type="entry name" value="MEMBRANE-BOUND LYTIC MUREIN TRANSGLYCOSYLASE C"/>
    <property type="match status" value="1"/>
</dbReference>
<dbReference type="PROSITE" id="PS51257">
    <property type="entry name" value="PROKAR_LIPOPROTEIN"/>
    <property type="match status" value="1"/>
</dbReference>
<comment type="caution">
    <text evidence="2">The sequence shown here is derived from an EMBL/GenBank/DDBJ whole genome shotgun (WGS) entry which is preliminary data.</text>
</comment>
<accession>A0A927JDA1</accession>
<reference evidence="2" key="1">
    <citation type="submission" date="2020-09" db="EMBL/GenBank/DDBJ databases">
        <title>Hoyosella lacisalsi sp. nov., a halotolerant actinobacterium isolated from soil of Lake Gudzhirganskoe.</title>
        <authorList>
            <person name="Yang Q."/>
            <person name="Guo P.Y."/>
            <person name="Liu S.W."/>
            <person name="Li F.N."/>
            <person name="Sun C.H."/>
        </authorList>
    </citation>
    <scope>NUCLEOTIDE SEQUENCE</scope>
    <source>
        <strain evidence="2">G463</strain>
    </source>
</reference>
<sequence length="193" mass="21013">MRQSWPVALFVGALGVAGCVAYLDSDREFPNYTPRTVTNGFNDEYREWILRAAESCEAITPQLLAAQIEAESSFRSDALSPAGAMGPAQFIPSTWEIWGIDADEDGLADPYSIPDAITAQAAFMCDNHRRATEGVTAGQLDGDPLDLALAAYNAGFGAVQRFQGLPEGGEYTTQTRPYVERIRARESHYVGEL</sequence>
<dbReference type="InterPro" id="IPR008258">
    <property type="entry name" value="Transglycosylase_SLT_dom_1"/>
</dbReference>
<proteinExistence type="predicted"/>
<organism evidence="2 3">
    <name type="scientific">Lolliginicoccus lacisalsi</name>
    <dbReference type="NCBI Taxonomy" id="2742202"/>
    <lineage>
        <taxon>Bacteria</taxon>
        <taxon>Bacillati</taxon>
        <taxon>Actinomycetota</taxon>
        <taxon>Actinomycetes</taxon>
        <taxon>Mycobacteriales</taxon>
        <taxon>Hoyosellaceae</taxon>
        <taxon>Lolliginicoccus</taxon>
    </lineage>
</organism>
<dbReference type="InterPro" id="IPR023346">
    <property type="entry name" value="Lysozyme-like_dom_sf"/>
</dbReference>
<gene>
    <name evidence="2" type="ORF">HT102_11525</name>
</gene>
<feature type="domain" description="Transglycosylase SLT" evidence="1">
    <location>
        <begin position="51"/>
        <end position="163"/>
    </location>
</feature>
<evidence type="ECO:0000313" key="3">
    <source>
        <dbReference type="Proteomes" id="UP000642993"/>
    </source>
</evidence>
<dbReference type="Proteomes" id="UP000642993">
    <property type="component" value="Unassembled WGS sequence"/>
</dbReference>
<dbReference type="Pfam" id="PF01464">
    <property type="entry name" value="SLT"/>
    <property type="match status" value="1"/>
</dbReference>
<evidence type="ECO:0000259" key="1">
    <source>
        <dbReference type="Pfam" id="PF01464"/>
    </source>
</evidence>
<dbReference type="AlphaFoldDB" id="A0A927JDA1"/>
<dbReference type="SUPFAM" id="SSF53955">
    <property type="entry name" value="Lysozyme-like"/>
    <property type="match status" value="1"/>
</dbReference>
<dbReference type="CDD" id="cd13399">
    <property type="entry name" value="Slt35-like"/>
    <property type="match status" value="1"/>
</dbReference>